<sequence length="201" mass="22609">MDLDIVDDSEVYARSMHEARSEIMKGISSDGDWRLANDCHPFLRDAASDAAKHAEQQAAVLAAAQFLLDRLTAGFGADVPAGIDRSETALWETYLDAYISLYQTSPAPTRAQWVREMMGRSCVTYFGERVDYTEKEGAEEDDEDDGSWVGCRLKVLLTHMLSICRQWCRQSRGGVEEVHMGKIRLAMSCLASFVKPELFDW</sequence>
<organism evidence="1 2">
    <name type="scientific">Trypanosoma congolense (strain IL3000)</name>
    <dbReference type="NCBI Taxonomy" id="1068625"/>
    <lineage>
        <taxon>Eukaryota</taxon>
        <taxon>Discoba</taxon>
        <taxon>Euglenozoa</taxon>
        <taxon>Kinetoplastea</taxon>
        <taxon>Metakinetoplastina</taxon>
        <taxon>Trypanosomatida</taxon>
        <taxon>Trypanosomatidae</taxon>
        <taxon>Trypanosoma</taxon>
        <taxon>Nannomonas</taxon>
    </lineage>
</organism>
<dbReference type="Proteomes" id="UP000000702">
    <property type="component" value="Unassembled WGS sequence"/>
</dbReference>
<accession>F9WBZ9</accession>
<evidence type="ECO:0000313" key="1">
    <source>
        <dbReference type="EMBL" id="CCD14786.1"/>
    </source>
</evidence>
<evidence type="ECO:0000313" key="2">
    <source>
        <dbReference type="Proteomes" id="UP000000702"/>
    </source>
</evidence>
<reference evidence="2" key="1">
    <citation type="submission" date="2011-07" db="EMBL/GenBank/DDBJ databases">
        <title>Divergent evolution of antigenic variation in African trypanosomes.</title>
        <authorList>
            <person name="Jackson A.P."/>
            <person name="Berry A."/>
            <person name="Allison H.C."/>
            <person name="Burton P."/>
            <person name="Anderson J."/>
            <person name="Aslett M."/>
            <person name="Brown R."/>
            <person name="Corton N."/>
            <person name="Harris D."/>
            <person name="Hauser H."/>
            <person name="Gamble J."/>
            <person name="Gilderthorp R."/>
            <person name="McQuillan J."/>
            <person name="Quail M.A."/>
            <person name="Sanders M."/>
            <person name="Van Tonder A."/>
            <person name="Ginger M.L."/>
            <person name="Donelson J.E."/>
            <person name="Field M.C."/>
            <person name="Barry J.D."/>
            <person name="Berriman M."/>
            <person name="Hertz-Fowler C."/>
        </authorList>
    </citation>
    <scope>NUCLEOTIDE SEQUENCE [LARGE SCALE GENOMIC DNA]</scope>
    <source>
        <strain evidence="2">IL3000</strain>
    </source>
</reference>
<dbReference type="VEuPathDB" id="TriTrypDB:TcIL3000_0_53720"/>
<gene>
    <name evidence="1" type="ORF">TCIL3000_0_53720</name>
</gene>
<name>F9WBZ9_TRYCI</name>
<dbReference type="EMBL" id="CAEQ01001647">
    <property type="protein sequence ID" value="CCD14786.1"/>
    <property type="molecule type" value="Genomic_DNA"/>
</dbReference>
<dbReference type="OMA" id="LYCSTPI"/>
<dbReference type="AlphaFoldDB" id="F9WBZ9"/>
<keyword evidence="2" id="KW-1185">Reference proteome</keyword>
<comment type="caution">
    <text evidence="1">The sequence shown here is derived from an EMBL/GenBank/DDBJ whole genome shotgun (WGS) entry which is preliminary data.</text>
</comment>
<reference evidence="1 2" key="2">
    <citation type="journal article" date="2012" name="Proc. Natl. Acad. Sci. U.S.A.">
        <title>Antigenic diversity is generated by distinct evolutionary mechanisms in African trypanosome species.</title>
        <authorList>
            <person name="Jackson A.P."/>
            <person name="Berry A."/>
            <person name="Aslett M."/>
            <person name="Allison H.C."/>
            <person name="Burton P."/>
            <person name="Vavrova-Anderson J."/>
            <person name="Brown R."/>
            <person name="Browne H."/>
            <person name="Corton N."/>
            <person name="Hauser H."/>
            <person name="Gamble J."/>
            <person name="Gilderthorp R."/>
            <person name="Marcello L."/>
            <person name="McQuillan J."/>
            <person name="Otto T.D."/>
            <person name="Quail M.A."/>
            <person name="Sanders M.J."/>
            <person name="van Tonder A."/>
            <person name="Ginger M.L."/>
            <person name="Field M.C."/>
            <person name="Barry J.D."/>
            <person name="Hertz-Fowler C."/>
            <person name="Berriman M."/>
        </authorList>
    </citation>
    <scope>NUCLEOTIDE SEQUENCE [LARGE SCALE GENOMIC DNA]</scope>
    <source>
        <strain evidence="1 2">IL3000</strain>
    </source>
</reference>
<proteinExistence type="predicted"/>
<protein>
    <submittedName>
        <fullName evidence="1">WGS project CAEQ00000000 data, annotated contig 2165</fullName>
    </submittedName>
</protein>